<evidence type="ECO:0000259" key="5">
    <source>
        <dbReference type="Pfam" id="PF13802"/>
    </source>
</evidence>
<reference evidence="8 9" key="2">
    <citation type="journal article" date="2022" name="Mar. Drugs">
        <title>Bioassay-Guided Fractionation Leads to the Detection of Cholic Acid Generated by the Rare Thalassomonas sp.</title>
        <authorList>
            <person name="Pheiffer F."/>
            <person name="Schneider Y.K."/>
            <person name="Hansen E.H."/>
            <person name="Andersen J.H."/>
            <person name="Isaksson J."/>
            <person name="Busche T."/>
            <person name="R C."/>
            <person name="Kalinowski J."/>
            <person name="Zyl L.V."/>
            <person name="Trindade M."/>
        </authorList>
    </citation>
    <scope>NUCLEOTIDE SEQUENCE [LARGE SCALE GENOMIC DNA]</scope>
    <source>
        <strain evidence="8 9">A5K-106</strain>
    </source>
</reference>
<accession>A0AAE9YNI4</accession>
<evidence type="ECO:0000313" key="9">
    <source>
        <dbReference type="Proteomes" id="UP000032568"/>
    </source>
</evidence>
<keyword evidence="2" id="KW-0326">Glycosidase</keyword>
<dbReference type="InterPro" id="IPR025887">
    <property type="entry name" value="Glyco_hydro_31_N_dom"/>
</dbReference>
<dbReference type="Proteomes" id="UP000032568">
    <property type="component" value="Chromosome"/>
</dbReference>
<dbReference type="InterPro" id="IPR048395">
    <property type="entry name" value="Glyco_hydro_31_C"/>
</dbReference>
<dbReference type="Gene3D" id="2.60.40.1180">
    <property type="entry name" value="Golgi alpha-mannosidase II"/>
    <property type="match status" value="2"/>
</dbReference>
<evidence type="ECO:0000256" key="3">
    <source>
        <dbReference type="SAM" id="SignalP"/>
    </source>
</evidence>
<evidence type="ECO:0000256" key="2">
    <source>
        <dbReference type="RuleBase" id="RU361185"/>
    </source>
</evidence>
<feature type="signal peptide" evidence="3">
    <location>
        <begin position="1"/>
        <end position="25"/>
    </location>
</feature>
<keyword evidence="2" id="KW-0378">Hydrolase</keyword>
<feature type="domain" description="DUF5110" evidence="6">
    <location>
        <begin position="709"/>
        <end position="781"/>
    </location>
</feature>
<dbReference type="SUPFAM" id="SSF51011">
    <property type="entry name" value="Glycosyl hydrolase domain"/>
    <property type="match status" value="1"/>
</dbReference>
<dbReference type="InterPro" id="IPR017853">
    <property type="entry name" value="GH"/>
</dbReference>
<dbReference type="Pfam" id="PF17137">
    <property type="entry name" value="DUF5110"/>
    <property type="match status" value="1"/>
</dbReference>
<dbReference type="InterPro" id="IPR033403">
    <property type="entry name" value="DUF5110"/>
</dbReference>
<dbReference type="GO" id="GO:0004553">
    <property type="term" value="F:hydrolase activity, hydrolyzing O-glycosyl compounds"/>
    <property type="evidence" value="ECO:0007669"/>
    <property type="project" value="InterPro"/>
</dbReference>
<feature type="domain" description="Glycoside hydrolase family 31 TIM barrel" evidence="4">
    <location>
        <begin position="269"/>
        <end position="595"/>
    </location>
</feature>
<proteinExistence type="inferred from homology"/>
<dbReference type="PANTHER" id="PTHR43863">
    <property type="entry name" value="HYDROLASE, PUTATIVE (AFU_ORTHOLOGUE AFUA_1G03140)-RELATED"/>
    <property type="match status" value="1"/>
</dbReference>
<feature type="domain" description="Glycoside hydrolase family 31 N-terminal" evidence="5">
    <location>
        <begin position="60"/>
        <end position="226"/>
    </location>
</feature>
<evidence type="ECO:0000259" key="6">
    <source>
        <dbReference type="Pfam" id="PF17137"/>
    </source>
</evidence>
<organism evidence="8 9">
    <name type="scientific">Thalassomonas actiniarum</name>
    <dbReference type="NCBI Taxonomy" id="485447"/>
    <lineage>
        <taxon>Bacteria</taxon>
        <taxon>Pseudomonadati</taxon>
        <taxon>Pseudomonadota</taxon>
        <taxon>Gammaproteobacteria</taxon>
        <taxon>Alteromonadales</taxon>
        <taxon>Colwelliaceae</taxon>
        <taxon>Thalassomonas</taxon>
    </lineage>
</organism>
<dbReference type="CDD" id="cd14752">
    <property type="entry name" value="GH31_N"/>
    <property type="match status" value="1"/>
</dbReference>
<name>A0AAE9YNI4_9GAMM</name>
<sequence length="822" mass="92174">MKLLSKLLLALSITLYPALFMPVQAFTPDTGEQTAFAEKWQSYRHKGNTLVLHSPRGQIVIEYITDNSVYIHYQANGVKQLPGYLLDEKRLDENLQLDKQSITTSVTEKTDALSFSSTTSSVVIRHSPFKLAFYHQGQLKLEEELGYIAGKNSQGFRFKLAADEKLFAGGQRVLGMDRRGFKLPLYNKAHYGYEDNSKQMYFGLPGLMSSNKYMLMFDNSAKGSLDLGASEQDILEFSAGGGRTAYLVTMADDYPDLLDHYTSASGKQPMPPMWALGSMASRFGYRSEAQAREVVAEYQKQKMPLDAIIFDLYWFGPDIKGHMGNLDWDRKTFPQGEQMVKDFADMGIKSILISEPFVLTSSGNWQAGNDARAFAMDAQGQAKTFDFYFGNTSLVDVFSETGQKWFWPFYQKQLDWGIAGFWGDLGEPEVHPADAVHSLSESGQSALADEVHNVYGHQWAKNLYQGFNRAKPKQRPFIMMRSGFAGSQRYGMIPWTGDVSRSWAALASQVELSLQMGLLGLGYTHSDLGGFVAAETFDAELYVRWLQFGAFSPVFRPHADDSVLPEPVFHGEEVAARVKEALSWRYQLLPYNYTLAWENHSKGTPLMRPVFFEDDTLAGDALLDTKAYFWGPNLLVLPVTAPGVTALDYQLPAGNWFDYFTDQPYSMGKEGGKSKIPVNQETIPVLVKGGAIIPHAPDMLNTREYSGDELIIHYWFDAGVGESRFRLYQDDGQTLGYQQGEFTKIDFIAKASEQKLSFNIALAELAKKQLPGKQLSLVVHNAPHFKAVYLEGKRLNSSYDQSSKQLKLSLAFDGKPLALTFN</sequence>
<dbReference type="RefSeq" id="WP_053043468.1">
    <property type="nucleotide sequence ID" value="NZ_CP059735.1"/>
</dbReference>
<dbReference type="InterPro" id="IPR051816">
    <property type="entry name" value="Glycosyl_Hydrolase_31"/>
</dbReference>
<dbReference type="GO" id="GO:0005975">
    <property type="term" value="P:carbohydrate metabolic process"/>
    <property type="evidence" value="ECO:0007669"/>
    <property type="project" value="InterPro"/>
</dbReference>
<dbReference type="EMBL" id="CP059735">
    <property type="protein sequence ID" value="WDD98344.1"/>
    <property type="molecule type" value="Genomic_DNA"/>
</dbReference>
<dbReference type="InterPro" id="IPR000322">
    <property type="entry name" value="Glyco_hydro_31_TIM"/>
</dbReference>
<dbReference type="Pfam" id="PF01055">
    <property type="entry name" value="Glyco_hydro_31_2nd"/>
    <property type="match status" value="1"/>
</dbReference>
<dbReference type="AlphaFoldDB" id="A0AAE9YNI4"/>
<dbReference type="SUPFAM" id="SSF51445">
    <property type="entry name" value="(Trans)glycosidases"/>
    <property type="match status" value="1"/>
</dbReference>
<dbReference type="Pfam" id="PF13802">
    <property type="entry name" value="Gal_mutarotas_2"/>
    <property type="match status" value="1"/>
</dbReference>
<evidence type="ECO:0000259" key="4">
    <source>
        <dbReference type="Pfam" id="PF01055"/>
    </source>
</evidence>
<dbReference type="Gene3D" id="2.60.40.1760">
    <property type="entry name" value="glycosyl hydrolase (family 31)"/>
    <property type="match status" value="1"/>
</dbReference>
<keyword evidence="9" id="KW-1185">Reference proteome</keyword>
<dbReference type="GO" id="GO:0030246">
    <property type="term" value="F:carbohydrate binding"/>
    <property type="evidence" value="ECO:0007669"/>
    <property type="project" value="InterPro"/>
</dbReference>
<gene>
    <name evidence="8" type="ORF">SG35_024240</name>
</gene>
<feature type="domain" description="Glycosyl hydrolase family 31 C-terminal" evidence="7">
    <location>
        <begin position="603"/>
        <end position="693"/>
    </location>
</feature>
<dbReference type="Pfam" id="PF21365">
    <property type="entry name" value="Glyco_hydro_31_3rd"/>
    <property type="match status" value="1"/>
</dbReference>
<keyword evidence="3" id="KW-0732">Signal</keyword>
<comment type="similarity">
    <text evidence="1 2">Belongs to the glycosyl hydrolase 31 family.</text>
</comment>
<dbReference type="SUPFAM" id="SSF74650">
    <property type="entry name" value="Galactose mutarotase-like"/>
    <property type="match status" value="1"/>
</dbReference>
<dbReference type="PANTHER" id="PTHR43863:SF2">
    <property type="entry name" value="MALTASE-GLUCOAMYLASE"/>
    <property type="match status" value="1"/>
</dbReference>
<reference evidence="8 9" key="1">
    <citation type="journal article" date="2015" name="Genome Announc.">
        <title>Draft Genome Sequences of Marine Isolates of Thalassomonas viridans and Thalassomonas actiniarum.</title>
        <authorList>
            <person name="Olonade I."/>
            <person name="van Zyl L.J."/>
            <person name="Trindade M."/>
        </authorList>
    </citation>
    <scope>NUCLEOTIDE SEQUENCE [LARGE SCALE GENOMIC DNA]</scope>
    <source>
        <strain evidence="8 9">A5K-106</strain>
    </source>
</reference>
<dbReference type="InterPro" id="IPR013780">
    <property type="entry name" value="Glyco_hydro_b"/>
</dbReference>
<dbReference type="InterPro" id="IPR011013">
    <property type="entry name" value="Gal_mutarotase_sf_dom"/>
</dbReference>
<protein>
    <submittedName>
        <fullName evidence="8">DUF5110 domain-containing protein</fullName>
    </submittedName>
</protein>
<evidence type="ECO:0000313" key="8">
    <source>
        <dbReference type="EMBL" id="WDD98344.1"/>
    </source>
</evidence>
<evidence type="ECO:0000256" key="1">
    <source>
        <dbReference type="ARBA" id="ARBA00007806"/>
    </source>
</evidence>
<dbReference type="Gene3D" id="3.20.20.80">
    <property type="entry name" value="Glycosidases"/>
    <property type="match status" value="1"/>
</dbReference>
<feature type="chain" id="PRO_5042195243" evidence="3">
    <location>
        <begin position="26"/>
        <end position="822"/>
    </location>
</feature>
<evidence type="ECO:0000259" key="7">
    <source>
        <dbReference type="Pfam" id="PF21365"/>
    </source>
</evidence>
<dbReference type="KEGG" id="tact:SG35_024240"/>